<feature type="region of interest" description="Disordered" evidence="12">
    <location>
        <begin position="490"/>
        <end position="564"/>
    </location>
</feature>
<evidence type="ECO:0000313" key="16">
    <source>
        <dbReference type="Proteomes" id="UP000635245"/>
    </source>
</evidence>
<dbReference type="PANTHER" id="PTHR43221:SF1">
    <property type="entry name" value="PROTEASE HTPX"/>
    <property type="match status" value="1"/>
</dbReference>
<evidence type="ECO:0000256" key="2">
    <source>
        <dbReference type="ARBA" id="ARBA00004651"/>
    </source>
</evidence>
<keyword evidence="6" id="KW-0479">Metal-binding</keyword>
<evidence type="ECO:0000259" key="14">
    <source>
        <dbReference type="Pfam" id="PF01435"/>
    </source>
</evidence>
<keyword evidence="3" id="KW-1003">Cell membrane</keyword>
<dbReference type="GO" id="GO:0005886">
    <property type="term" value="C:plasma membrane"/>
    <property type="evidence" value="ECO:0007669"/>
    <property type="project" value="UniProtKB-SubCell"/>
</dbReference>
<dbReference type="EMBL" id="JAENJH010000015">
    <property type="protein sequence ID" value="MBK1789218.1"/>
    <property type="molecule type" value="Genomic_DNA"/>
</dbReference>
<comment type="cofactor">
    <cofactor evidence="1">
        <name>Zn(2+)</name>
        <dbReference type="ChEBI" id="CHEBI:29105"/>
    </cofactor>
</comment>
<protein>
    <submittedName>
        <fullName evidence="15">M48 family metallopeptidase</fullName>
    </submittedName>
</protein>
<evidence type="ECO:0000256" key="7">
    <source>
        <dbReference type="ARBA" id="ARBA00022801"/>
    </source>
</evidence>
<feature type="domain" description="Peptidase M48" evidence="14">
    <location>
        <begin position="80"/>
        <end position="307"/>
    </location>
</feature>
<dbReference type="Proteomes" id="UP000635245">
    <property type="component" value="Unassembled WGS sequence"/>
</dbReference>
<dbReference type="AlphaFoldDB" id="A0A934R1Q0"/>
<dbReference type="InterPro" id="IPR050083">
    <property type="entry name" value="HtpX_protease"/>
</dbReference>
<accession>A0A934R1Q0</accession>
<evidence type="ECO:0000256" key="13">
    <source>
        <dbReference type="SAM" id="Phobius"/>
    </source>
</evidence>
<proteinExistence type="predicted"/>
<evidence type="ECO:0000256" key="1">
    <source>
        <dbReference type="ARBA" id="ARBA00001947"/>
    </source>
</evidence>
<organism evidence="15 16">
    <name type="scientific">Prauserella cavernicola</name>
    <dbReference type="NCBI Taxonomy" id="2800127"/>
    <lineage>
        <taxon>Bacteria</taxon>
        <taxon>Bacillati</taxon>
        <taxon>Actinomycetota</taxon>
        <taxon>Actinomycetes</taxon>
        <taxon>Pseudonocardiales</taxon>
        <taxon>Pseudonocardiaceae</taxon>
        <taxon>Prauserella</taxon>
    </lineage>
</organism>
<evidence type="ECO:0000256" key="11">
    <source>
        <dbReference type="ARBA" id="ARBA00023136"/>
    </source>
</evidence>
<keyword evidence="11 13" id="KW-0472">Membrane</keyword>
<evidence type="ECO:0000256" key="9">
    <source>
        <dbReference type="ARBA" id="ARBA00022989"/>
    </source>
</evidence>
<evidence type="ECO:0000256" key="12">
    <source>
        <dbReference type="SAM" id="MobiDB-lite"/>
    </source>
</evidence>
<feature type="transmembrane region" description="Helical" evidence="13">
    <location>
        <begin position="43"/>
        <end position="64"/>
    </location>
</feature>
<keyword evidence="4" id="KW-0645">Protease</keyword>
<evidence type="ECO:0000313" key="15">
    <source>
        <dbReference type="EMBL" id="MBK1789218.1"/>
    </source>
</evidence>
<evidence type="ECO:0000256" key="5">
    <source>
        <dbReference type="ARBA" id="ARBA00022692"/>
    </source>
</evidence>
<dbReference type="PANTHER" id="PTHR43221">
    <property type="entry name" value="PROTEASE HTPX"/>
    <property type="match status" value="1"/>
</dbReference>
<evidence type="ECO:0000256" key="3">
    <source>
        <dbReference type="ARBA" id="ARBA00022475"/>
    </source>
</evidence>
<dbReference type="GO" id="GO:0004222">
    <property type="term" value="F:metalloendopeptidase activity"/>
    <property type="evidence" value="ECO:0007669"/>
    <property type="project" value="InterPro"/>
</dbReference>
<dbReference type="Gene3D" id="3.30.2010.10">
    <property type="entry name" value="Metalloproteases ('zincins'), catalytic domain"/>
    <property type="match status" value="1"/>
</dbReference>
<comment type="caution">
    <text evidence="15">The sequence shown here is derived from an EMBL/GenBank/DDBJ whole genome shotgun (WGS) entry which is preliminary data.</text>
</comment>
<feature type="transmembrane region" description="Helical" evidence="13">
    <location>
        <begin position="12"/>
        <end position="37"/>
    </location>
</feature>
<keyword evidence="7" id="KW-0378">Hydrolase</keyword>
<dbReference type="Pfam" id="PF01435">
    <property type="entry name" value="Peptidase_M48"/>
    <property type="match status" value="1"/>
</dbReference>
<keyword evidence="10" id="KW-0482">Metalloprotease</keyword>
<dbReference type="InterPro" id="IPR001915">
    <property type="entry name" value="Peptidase_M48"/>
</dbReference>
<sequence>MKLFSRTLSWLLLVSIVPVLMIVIMSALIALNVYAFIVSPVTAVKIAIGVVPTVLVLGRGLWVLASKIDNPVHGVPVSEHEQPRLWAMVRGFAQVADTRPPDAIYVIEDANAAVMEDTRLLGLISTKRHLFIGAPLLAELNTAQFAAVLTHELAHYSNRDTRFAGIAYRSRRAFAHTLATLNGGDALQRGLHFLLRHSGAPALRVGADLSRRQERLADEASAIAVGSAATITAFQELAPIAVSWNQFRSNHLVMGWSAGYLPADPFGGYRKLRASLHDEQAALRANPPNESDPFDTHPPMRERIAAIGALGAPGTVRVPAGSALGLLRDPMPLLDAALLAELPPEARTKRRVDWPTLVRVCGLASLTEHTGRVLAAAARLRAGPPSLRTLLDALDAGLLTELGEDPAVPSGPGDGPRVRRERSQLIVRGGLLGAVATVLTDAGVARWIESWPSGGVLQLAEEHKNSLSGLIESAVSERPDTSGLRALLNAAVQPQGRQGHRGTSTGDEDPRPDGHAQGGQAPQRVVEGLHGAGVYGGHHGVDPPGGPHGQPGRDHSWPARPAGR</sequence>
<dbReference type="RefSeq" id="WP_200325947.1">
    <property type="nucleotide sequence ID" value="NZ_JAENJH010000015.1"/>
</dbReference>
<dbReference type="GO" id="GO:0046872">
    <property type="term" value="F:metal ion binding"/>
    <property type="evidence" value="ECO:0007669"/>
    <property type="project" value="UniProtKB-KW"/>
</dbReference>
<evidence type="ECO:0000256" key="10">
    <source>
        <dbReference type="ARBA" id="ARBA00023049"/>
    </source>
</evidence>
<keyword evidence="16" id="KW-1185">Reference proteome</keyword>
<evidence type="ECO:0000256" key="8">
    <source>
        <dbReference type="ARBA" id="ARBA00022833"/>
    </source>
</evidence>
<keyword evidence="8" id="KW-0862">Zinc</keyword>
<keyword evidence="9 13" id="KW-1133">Transmembrane helix</keyword>
<dbReference type="CDD" id="cd07328">
    <property type="entry name" value="M48_Ste24p_like"/>
    <property type="match status" value="1"/>
</dbReference>
<evidence type="ECO:0000256" key="4">
    <source>
        <dbReference type="ARBA" id="ARBA00022670"/>
    </source>
</evidence>
<comment type="subcellular location">
    <subcellularLocation>
        <location evidence="2">Cell membrane</location>
        <topology evidence="2">Multi-pass membrane protein</topology>
    </subcellularLocation>
</comment>
<dbReference type="GO" id="GO:0006508">
    <property type="term" value="P:proteolysis"/>
    <property type="evidence" value="ECO:0007669"/>
    <property type="project" value="UniProtKB-KW"/>
</dbReference>
<evidence type="ECO:0000256" key="6">
    <source>
        <dbReference type="ARBA" id="ARBA00022723"/>
    </source>
</evidence>
<gene>
    <name evidence="15" type="ORF">JHE00_33210</name>
</gene>
<reference evidence="15" key="1">
    <citation type="submission" date="2020-12" db="EMBL/GenBank/DDBJ databases">
        <title>Prauserella sp. ASG 168, a novel actinomycete isolated from cave rock.</title>
        <authorList>
            <person name="Suriyachadkun C."/>
        </authorList>
    </citation>
    <scope>NUCLEOTIDE SEQUENCE</scope>
    <source>
        <strain evidence="15">ASG 168</strain>
    </source>
</reference>
<name>A0A934R1Q0_9PSEU</name>
<keyword evidence="5 13" id="KW-0812">Transmembrane</keyword>